<evidence type="ECO:0000256" key="5">
    <source>
        <dbReference type="ARBA" id="ARBA00022692"/>
    </source>
</evidence>
<evidence type="ECO:0000256" key="8">
    <source>
        <dbReference type="SAM" id="Phobius"/>
    </source>
</evidence>
<dbReference type="Pfam" id="PF12832">
    <property type="entry name" value="MFS_1_like"/>
    <property type="match status" value="1"/>
</dbReference>
<evidence type="ECO:0000256" key="6">
    <source>
        <dbReference type="ARBA" id="ARBA00022989"/>
    </source>
</evidence>
<dbReference type="Gene3D" id="1.20.1250.20">
    <property type="entry name" value="MFS general substrate transporter like domains"/>
    <property type="match status" value="2"/>
</dbReference>
<dbReference type="EMBL" id="JACVEW010000013">
    <property type="protein sequence ID" value="MBP0049022.1"/>
    <property type="molecule type" value="Genomic_DNA"/>
</dbReference>
<evidence type="ECO:0000313" key="11">
    <source>
        <dbReference type="Proteomes" id="UP000810171"/>
    </source>
</evidence>
<keyword evidence="4" id="KW-0997">Cell inner membrane</keyword>
<name>A0ABS3ZBF7_9GAMM</name>
<proteinExistence type="predicted"/>
<keyword evidence="2" id="KW-0813">Transport</keyword>
<feature type="transmembrane region" description="Helical" evidence="8">
    <location>
        <begin position="354"/>
        <end position="374"/>
    </location>
</feature>
<evidence type="ECO:0000259" key="9">
    <source>
        <dbReference type="PROSITE" id="PS50850"/>
    </source>
</evidence>
<organism evidence="10 11">
    <name type="scientific">Marinobacterium alkalitolerans</name>
    <dbReference type="NCBI Taxonomy" id="1542925"/>
    <lineage>
        <taxon>Bacteria</taxon>
        <taxon>Pseudomonadati</taxon>
        <taxon>Pseudomonadota</taxon>
        <taxon>Gammaproteobacteria</taxon>
        <taxon>Oceanospirillales</taxon>
        <taxon>Oceanospirillaceae</taxon>
        <taxon>Marinobacterium</taxon>
    </lineage>
</organism>
<feature type="transmembrane region" description="Helical" evidence="8">
    <location>
        <begin position="129"/>
        <end position="148"/>
    </location>
</feature>
<evidence type="ECO:0000256" key="4">
    <source>
        <dbReference type="ARBA" id="ARBA00022519"/>
    </source>
</evidence>
<feature type="transmembrane region" description="Helical" evidence="8">
    <location>
        <begin position="233"/>
        <end position="252"/>
    </location>
</feature>
<comment type="subcellular location">
    <subcellularLocation>
        <location evidence="1">Cell inner membrane</location>
        <topology evidence="1">Multi-pass membrane protein</topology>
    </subcellularLocation>
</comment>
<feature type="transmembrane region" description="Helical" evidence="8">
    <location>
        <begin position="295"/>
        <end position="316"/>
    </location>
</feature>
<dbReference type="InterPro" id="IPR024989">
    <property type="entry name" value="MFS_assoc_dom"/>
</dbReference>
<dbReference type="InterPro" id="IPR026032">
    <property type="entry name" value="HcaT-like"/>
</dbReference>
<evidence type="ECO:0000256" key="2">
    <source>
        <dbReference type="ARBA" id="ARBA00022448"/>
    </source>
</evidence>
<comment type="caution">
    <text evidence="10">The sequence shown here is derived from an EMBL/GenBank/DDBJ whole genome shotgun (WGS) entry which is preliminary data.</text>
</comment>
<keyword evidence="3" id="KW-1003">Cell membrane</keyword>
<dbReference type="CDD" id="cd17335">
    <property type="entry name" value="MFS_MFSD6"/>
    <property type="match status" value="1"/>
</dbReference>
<keyword evidence="11" id="KW-1185">Reference proteome</keyword>
<feature type="transmembrane region" description="Helical" evidence="8">
    <location>
        <begin position="7"/>
        <end position="25"/>
    </location>
</feature>
<feature type="transmembrane region" description="Helical" evidence="8">
    <location>
        <begin position="200"/>
        <end position="221"/>
    </location>
</feature>
<keyword evidence="6 8" id="KW-1133">Transmembrane helix</keyword>
<evidence type="ECO:0000313" key="10">
    <source>
        <dbReference type="EMBL" id="MBP0049022.1"/>
    </source>
</evidence>
<feature type="transmembrane region" description="Helical" evidence="8">
    <location>
        <begin position="264"/>
        <end position="283"/>
    </location>
</feature>
<feature type="transmembrane region" description="Helical" evidence="8">
    <location>
        <begin position="68"/>
        <end position="86"/>
    </location>
</feature>
<dbReference type="RefSeq" id="WP_236014203.1">
    <property type="nucleotide sequence ID" value="NZ_JACVEW010000013.1"/>
</dbReference>
<feature type="transmembrane region" description="Helical" evidence="8">
    <location>
        <begin position="31"/>
        <end position="56"/>
    </location>
</feature>
<keyword evidence="5 8" id="KW-0812">Transmembrane</keyword>
<dbReference type="InterPro" id="IPR036259">
    <property type="entry name" value="MFS_trans_sf"/>
</dbReference>
<sequence>MTHFRLSGFYFFYFALLGVLIPYWTLYLESLAFSAATIGALMGVLHFTRVLAPNIWGWLADRTGRRVAIVRMGSLLATVGFVPVFWQDGALGVGLVMLVFSFFWNAVLPQFEVITLNHLGRQAVQYSRIRLWGSVGFILAVVLAGWWLDRVGVQALPVLVLALLATIWACTLLLKGHAEKQQSDPPGTAPIWPILRRPQVLAFFLVCFLVQFGHGPYYTFYSVMMQGLGYERSAIGLLWALGVIAEVVLFIVMPRLMEGFSLRGIMLVSLLLCVLRWTLTALVPEQLWVMLLAQLLHAATFGSLHAVGIALVQHYFTPHTSGRGQALFSSLGFGAGGALGAIASGQLWAVLGQYTFLVAAMASLVALGLAWYWIRPEQVERS</sequence>
<dbReference type="PANTHER" id="PTHR23522:SF10">
    <property type="entry name" value="3-PHENYLPROPIONIC ACID TRANSPORTER-RELATED"/>
    <property type="match status" value="1"/>
</dbReference>
<evidence type="ECO:0000256" key="3">
    <source>
        <dbReference type="ARBA" id="ARBA00022475"/>
    </source>
</evidence>
<feature type="transmembrane region" description="Helical" evidence="8">
    <location>
        <begin position="154"/>
        <end position="174"/>
    </location>
</feature>
<protein>
    <submittedName>
        <fullName evidence="10">MFS transporter</fullName>
    </submittedName>
</protein>
<dbReference type="PROSITE" id="PS50850">
    <property type="entry name" value="MFS"/>
    <property type="match status" value="1"/>
</dbReference>
<dbReference type="SUPFAM" id="SSF103473">
    <property type="entry name" value="MFS general substrate transporter"/>
    <property type="match status" value="1"/>
</dbReference>
<evidence type="ECO:0000256" key="7">
    <source>
        <dbReference type="ARBA" id="ARBA00023136"/>
    </source>
</evidence>
<feature type="transmembrane region" description="Helical" evidence="8">
    <location>
        <begin position="92"/>
        <end position="108"/>
    </location>
</feature>
<keyword evidence="7 8" id="KW-0472">Membrane</keyword>
<dbReference type="NCBIfam" id="NF037955">
    <property type="entry name" value="mfs"/>
    <property type="match status" value="1"/>
</dbReference>
<dbReference type="InterPro" id="IPR020846">
    <property type="entry name" value="MFS_dom"/>
</dbReference>
<dbReference type="PIRSF" id="PIRSF004925">
    <property type="entry name" value="HcaT"/>
    <property type="match status" value="1"/>
</dbReference>
<dbReference type="PANTHER" id="PTHR23522">
    <property type="entry name" value="BLL5896 PROTEIN"/>
    <property type="match status" value="1"/>
</dbReference>
<feature type="domain" description="Major facilitator superfamily (MFS) profile" evidence="9">
    <location>
        <begin position="199"/>
        <end position="382"/>
    </location>
</feature>
<accession>A0ABS3ZBF7</accession>
<gene>
    <name evidence="10" type="ORF">H9C73_09745</name>
</gene>
<reference evidence="10 11" key="1">
    <citation type="submission" date="2020-09" db="EMBL/GenBank/DDBJ databases">
        <authorList>
            <person name="Tanuku N.R.S."/>
        </authorList>
    </citation>
    <scope>NUCLEOTIDE SEQUENCE [LARGE SCALE GENOMIC DNA]</scope>
    <source>
        <strain evidence="10 11">AK62</strain>
    </source>
</reference>
<evidence type="ECO:0000256" key="1">
    <source>
        <dbReference type="ARBA" id="ARBA00004429"/>
    </source>
</evidence>
<feature type="transmembrane region" description="Helical" evidence="8">
    <location>
        <begin position="328"/>
        <end position="348"/>
    </location>
</feature>
<dbReference type="Proteomes" id="UP000810171">
    <property type="component" value="Unassembled WGS sequence"/>
</dbReference>